<dbReference type="Proteomes" id="UP000055590">
    <property type="component" value="Chromosome"/>
</dbReference>
<dbReference type="InterPro" id="IPR058532">
    <property type="entry name" value="YjbR/MT2646/Rv2570-like"/>
</dbReference>
<feature type="compositionally biased region" description="Polar residues" evidence="1">
    <location>
        <begin position="158"/>
        <end position="178"/>
    </location>
</feature>
<dbReference type="AlphaFoldDB" id="A0A0K1PJC4"/>
<evidence type="ECO:0000313" key="3">
    <source>
        <dbReference type="Proteomes" id="UP000055590"/>
    </source>
</evidence>
<feature type="region of interest" description="Disordered" evidence="1">
    <location>
        <begin position="122"/>
        <end position="188"/>
    </location>
</feature>
<protein>
    <submittedName>
        <fullName evidence="2">DifB protein</fullName>
    </submittedName>
</protein>
<organism evidence="2 3">
    <name type="scientific">Vulgatibacter incomptus</name>
    <dbReference type="NCBI Taxonomy" id="1391653"/>
    <lineage>
        <taxon>Bacteria</taxon>
        <taxon>Pseudomonadati</taxon>
        <taxon>Myxococcota</taxon>
        <taxon>Myxococcia</taxon>
        <taxon>Myxococcales</taxon>
        <taxon>Cystobacterineae</taxon>
        <taxon>Vulgatibacteraceae</taxon>
        <taxon>Vulgatibacter</taxon>
    </lineage>
</organism>
<dbReference type="OrthoDB" id="8479417at2"/>
<keyword evidence="3" id="KW-1185">Reference proteome</keyword>
<proteinExistence type="predicted"/>
<dbReference type="RefSeq" id="WP_082343321.1">
    <property type="nucleotide sequence ID" value="NZ_CP012332.1"/>
</dbReference>
<name>A0A0K1PJC4_9BACT</name>
<evidence type="ECO:0000256" key="1">
    <source>
        <dbReference type="SAM" id="MobiDB-lite"/>
    </source>
</evidence>
<dbReference type="Pfam" id="PF04237">
    <property type="entry name" value="YjbR"/>
    <property type="match status" value="1"/>
</dbReference>
<dbReference type="InterPro" id="IPR038056">
    <property type="entry name" value="YjbR-like_sf"/>
</dbReference>
<reference evidence="2 3" key="1">
    <citation type="submission" date="2015-08" db="EMBL/GenBank/DDBJ databases">
        <authorList>
            <person name="Babu N.S."/>
            <person name="Beckwith C.J."/>
            <person name="Beseler K.G."/>
            <person name="Brison A."/>
            <person name="Carone J.V."/>
            <person name="Caskin T.P."/>
            <person name="Diamond M."/>
            <person name="Durham M.E."/>
            <person name="Foxe J.M."/>
            <person name="Go M."/>
            <person name="Henderson B.A."/>
            <person name="Jones I.B."/>
            <person name="McGettigan J.A."/>
            <person name="Micheletti S.J."/>
            <person name="Nasrallah M.E."/>
            <person name="Ortiz D."/>
            <person name="Piller C.R."/>
            <person name="Privatt S.R."/>
            <person name="Schneider S.L."/>
            <person name="Sharp S."/>
            <person name="Smith T.C."/>
            <person name="Stanton J.D."/>
            <person name="Ullery H.E."/>
            <person name="Wilson R.J."/>
            <person name="Serrano M.G."/>
            <person name="Buck G."/>
            <person name="Lee V."/>
            <person name="Wang Y."/>
            <person name="Carvalho R."/>
            <person name="Voegtly L."/>
            <person name="Shi R."/>
            <person name="Duckworth R."/>
            <person name="Johnson A."/>
            <person name="Loviza R."/>
            <person name="Walstead R."/>
            <person name="Shah Z."/>
            <person name="Kiflezghi M."/>
            <person name="Wade K."/>
            <person name="Ball S.L."/>
            <person name="Bradley K.W."/>
            <person name="Asai D.J."/>
            <person name="Bowman C.A."/>
            <person name="Russell D.A."/>
            <person name="Pope W.H."/>
            <person name="Jacobs-Sera D."/>
            <person name="Hendrix R.W."/>
            <person name="Hatfull G.F."/>
        </authorList>
    </citation>
    <scope>NUCLEOTIDE SEQUENCE [LARGE SCALE GENOMIC DNA]</scope>
    <source>
        <strain evidence="2 3">DSM 27710</strain>
    </source>
</reference>
<accession>A0A0K1PJC4</accession>
<feature type="compositionally biased region" description="Basic and acidic residues" evidence="1">
    <location>
        <begin position="179"/>
        <end position="188"/>
    </location>
</feature>
<sequence length="188" mass="19788">MKTEPATNPHENALREIALSYPEAYEEFPWGERAIKVRKKVFVFLGSGSESFGISVKLPVSAEAALSLPFAEPTHYGLGKSGWVTARFPAGETPPLPILRAWIEESFRAIAPKTLVAHLDGAAPAPKRAPRSTAPKVAKSPARSTATKVAAKGGASAARSTSTKPASGARSTRGATKGTSEKAKPKRA</sequence>
<dbReference type="SUPFAM" id="SSF142906">
    <property type="entry name" value="YjbR-like"/>
    <property type="match status" value="1"/>
</dbReference>
<dbReference type="KEGG" id="vin:AKJ08_3586"/>
<evidence type="ECO:0000313" key="2">
    <source>
        <dbReference type="EMBL" id="AKU93199.1"/>
    </source>
</evidence>
<dbReference type="Gene3D" id="3.90.1150.30">
    <property type="match status" value="1"/>
</dbReference>
<gene>
    <name evidence="2" type="ORF">AKJ08_3586</name>
</gene>
<dbReference type="EMBL" id="CP012332">
    <property type="protein sequence ID" value="AKU93199.1"/>
    <property type="molecule type" value="Genomic_DNA"/>
</dbReference>
<dbReference type="PATRIC" id="fig|1391653.3.peg.3742"/>